<dbReference type="Proteomes" id="UP001189624">
    <property type="component" value="Chromosome 9"/>
</dbReference>
<accession>A0AA86TB95</accession>
<dbReference type="PANTHER" id="PTHR33132:SF113">
    <property type="entry name" value="SERINE-RICH PROTEIN-LIKE PROTEIN"/>
    <property type="match status" value="1"/>
</dbReference>
<name>A0AA86TB95_9FABA</name>
<evidence type="ECO:0000313" key="1">
    <source>
        <dbReference type="EMBL" id="CAJ1975605.1"/>
    </source>
</evidence>
<protein>
    <submittedName>
        <fullName evidence="1">Uncharacterized protein</fullName>
    </submittedName>
</protein>
<keyword evidence="2" id="KW-1185">Reference proteome</keyword>
<dbReference type="Gramene" id="rna-AYBTSS11_LOCUS27731">
    <property type="protein sequence ID" value="CAJ1975605.1"/>
    <property type="gene ID" value="gene-AYBTSS11_LOCUS27731"/>
</dbReference>
<organism evidence="1 2">
    <name type="scientific">Sphenostylis stenocarpa</name>
    <dbReference type="NCBI Taxonomy" id="92480"/>
    <lineage>
        <taxon>Eukaryota</taxon>
        <taxon>Viridiplantae</taxon>
        <taxon>Streptophyta</taxon>
        <taxon>Embryophyta</taxon>
        <taxon>Tracheophyta</taxon>
        <taxon>Spermatophyta</taxon>
        <taxon>Magnoliopsida</taxon>
        <taxon>eudicotyledons</taxon>
        <taxon>Gunneridae</taxon>
        <taxon>Pentapetalae</taxon>
        <taxon>rosids</taxon>
        <taxon>fabids</taxon>
        <taxon>Fabales</taxon>
        <taxon>Fabaceae</taxon>
        <taxon>Papilionoideae</taxon>
        <taxon>50 kb inversion clade</taxon>
        <taxon>NPAAA clade</taxon>
        <taxon>indigoferoid/millettioid clade</taxon>
        <taxon>Phaseoleae</taxon>
        <taxon>Sphenostylis</taxon>
    </lineage>
</organism>
<dbReference type="AlphaFoldDB" id="A0AA86TB95"/>
<evidence type="ECO:0000313" key="2">
    <source>
        <dbReference type="Proteomes" id="UP001189624"/>
    </source>
</evidence>
<dbReference type="EMBL" id="OY731406">
    <property type="protein sequence ID" value="CAJ1975605.1"/>
    <property type="molecule type" value="Genomic_DNA"/>
</dbReference>
<reference evidence="1" key="1">
    <citation type="submission" date="2023-10" db="EMBL/GenBank/DDBJ databases">
        <authorList>
            <person name="Domelevo Entfellner J.-B."/>
        </authorList>
    </citation>
    <scope>NUCLEOTIDE SEQUENCE</scope>
</reference>
<proteinExistence type="predicted"/>
<sequence length="212" mass="23766">MYLSPNSNLLNLLQFKGFMFNLNLPLAKSKKVPKRSLFNSIPSCVLNYSMASRIAPSIPNTKRSCLCSPTTHPGSFRCNLHKKKPLRTMSRNPSNTSHLLDSSMPAKANSLKAFLLQVIKPSSHDLHRRKSFHPKPTRFSLMNGNNDAVAVIKNLSREEMVVTIYDWKGTFGLKGRCLTWFNVTGPIKHGAIQRAVHEPKILRATHVSGMIS</sequence>
<gene>
    <name evidence="1" type="ORF">AYBTSS11_LOCUS27731</name>
</gene>
<dbReference type="PANTHER" id="PTHR33132">
    <property type="entry name" value="OSJNBB0118P14.9 PROTEIN"/>
    <property type="match status" value="1"/>
</dbReference>